<name>A0ABQ1BWU5_9MYCO</name>
<dbReference type="EMBL" id="BLKU01000005">
    <property type="protein sequence ID" value="GFG67975.1"/>
    <property type="molecule type" value="Genomic_DNA"/>
</dbReference>
<dbReference type="Gene3D" id="1.10.10.60">
    <property type="entry name" value="Homeodomain-like"/>
    <property type="match status" value="1"/>
</dbReference>
<proteinExistence type="predicted"/>
<protein>
    <recommendedName>
        <fullName evidence="3">Helix-turn-helix domain-containing protein</fullName>
    </recommendedName>
</protein>
<evidence type="ECO:0008006" key="3">
    <source>
        <dbReference type="Google" id="ProtNLM"/>
    </source>
</evidence>
<accession>A0ABQ1BWU5</accession>
<dbReference type="Proteomes" id="UP000465306">
    <property type="component" value="Unassembled WGS sequence"/>
</dbReference>
<gene>
    <name evidence="1" type="ORF">MKUB_54650</name>
</gene>
<comment type="caution">
    <text evidence="1">The sequence shown here is derived from an EMBL/GenBank/DDBJ whole genome shotgun (WGS) entry which is preliminary data.</text>
</comment>
<evidence type="ECO:0000313" key="2">
    <source>
        <dbReference type="Proteomes" id="UP000465306"/>
    </source>
</evidence>
<reference evidence="1 2" key="1">
    <citation type="journal article" date="2019" name="Emerg. Microbes Infect.">
        <title>Comprehensive subspecies identification of 175 nontuberculous mycobacteria species based on 7547 genomic profiles.</title>
        <authorList>
            <person name="Matsumoto Y."/>
            <person name="Kinjo T."/>
            <person name="Motooka D."/>
            <person name="Nabeya D."/>
            <person name="Jung N."/>
            <person name="Uechi K."/>
            <person name="Horii T."/>
            <person name="Iida T."/>
            <person name="Fujita J."/>
            <person name="Nakamura S."/>
        </authorList>
    </citation>
    <scope>NUCLEOTIDE SEQUENCE [LARGE SCALE GENOMIC DNA]</scope>
    <source>
        <strain evidence="1 2">JCM 13573</strain>
    </source>
</reference>
<evidence type="ECO:0000313" key="1">
    <source>
        <dbReference type="EMBL" id="GFG67975.1"/>
    </source>
</evidence>
<keyword evidence="2" id="KW-1185">Reference proteome</keyword>
<organism evidence="1 2">
    <name type="scientific">Mycobacterium kubicae</name>
    <dbReference type="NCBI Taxonomy" id="120959"/>
    <lineage>
        <taxon>Bacteria</taxon>
        <taxon>Bacillati</taxon>
        <taxon>Actinomycetota</taxon>
        <taxon>Actinomycetes</taxon>
        <taxon>Mycobacteriales</taxon>
        <taxon>Mycobacteriaceae</taxon>
        <taxon>Mycobacterium</taxon>
        <taxon>Mycobacterium simiae complex</taxon>
    </lineage>
</organism>
<sequence length="65" mass="7377">MLTWEDDVEIHALRKRGWTVWAIARHTGLDHKTVRRYLAGDGNPGWVPGPARIRLTRSSTTSPRG</sequence>